<dbReference type="NCBIfam" id="NF038353">
    <property type="entry name" value="FxLYD_dom"/>
    <property type="match status" value="1"/>
</dbReference>
<dbReference type="AlphaFoldDB" id="A0A9J6ZGM6"/>
<dbReference type="KEGG" id="plig:NAG76_02750"/>
<evidence type="ECO:0000313" key="4">
    <source>
        <dbReference type="Proteomes" id="UP001056756"/>
    </source>
</evidence>
<evidence type="ECO:0000313" key="3">
    <source>
        <dbReference type="EMBL" id="URN95196.1"/>
    </source>
</evidence>
<organism evidence="3 4">
    <name type="scientific">Candidatus Pristimantibacillus lignocellulolyticus</name>
    <dbReference type="NCBI Taxonomy" id="2994561"/>
    <lineage>
        <taxon>Bacteria</taxon>
        <taxon>Bacillati</taxon>
        <taxon>Bacillota</taxon>
        <taxon>Bacilli</taxon>
        <taxon>Bacillales</taxon>
        <taxon>Paenibacillaceae</taxon>
        <taxon>Candidatus Pristimantibacillus</taxon>
    </lineage>
</organism>
<feature type="coiled-coil region" evidence="1">
    <location>
        <begin position="138"/>
        <end position="174"/>
    </location>
</feature>
<dbReference type="InterPro" id="IPR047676">
    <property type="entry name" value="FxLYD_dom"/>
</dbReference>
<proteinExistence type="predicted"/>
<name>A0A9J6ZGM6_9BACL</name>
<dbReference type="Proteomes" id="UP001056756">
    <property type="component" value="Chromosome"/>
</dbReference>
<protein>
    <submittedName>
        <fullName evidence="3">FxLYD domain-containing protein</fullName>
    </submittedName>
</protein>
<dbReference type="EMBL" id="CP097899">
    <property type="protein sequence ID" value="URN95196.1"/>
    <property type="molecule type" value="Genomic_DNA"/>
</dbReference>
<feature type="transmembrane region" description="Helical" evidence="2">
    <location>
        <begin position="56"/>
        <end position="79"/>
    </location>
</feature>
<evidence type="ECO:0000256" key="1">
    <source>
        <dbReference type="SAM" id="Coils"/>
    </source>
</evidence>
<gene>
    <name evidence="3" type="ORF">NAG76_02750</name>
</gene>
<sequence length="404" mass="45129">MLQHNITGEQKVGIWPDETIDHVHLVDDDQDDSIDQLSNQSNEAVISKVKSTKGSFAIKVTIVFILLVVGISGALFRYYKIELDYNEKVLELQSDAKLSAIAGNYQEAIAYLDEAISIRPHFNALQQDQNLVYVAVKIERIATELEEIIDRGDESEAEKKLEELRQELNGYKEPIFDKQREKLEELNMKYTILSLTNELTTLGSISELGNLLNVVNGLIGEEAETLRDQIIDRIRTTATAEVNDLLTKKKFTAALNTTESALAWARTDETLLELKQKVKQEQAAYELAEEQRIQQAMEEAAAEDYINQTAAIDLIEYEKVMNELGNIVVVAYLKNVATRSIYDVTIGYKIVDSAGTVINDGTTGVTPSYIASGEGMSFSVTLPEGIDYEEEINVTISDGSWSLE</sequence>
<keyword evidence="2" id="KW-0472">Membrane</keyword>
<evidence type="ECO:0000256" key="2">
    <source>
        <dbReference type="SAM" id="Phobius"/>
    </source>
</evidence>
<keyword evidence="1" id="KW-0175">Coiled coil</keyword>
<keyword evidence="2" id="KW-0812">Transmembrane</keyword>
<accession>A0A9J6ZGM6</accession>
<reference evidence="3" key="1">
    <citation type="submission" date="2022-05" db="EMBL/GenBank/DDBJ databases">
        <title>Novel bacterial taxa in a minimal lignocellulolytic consortium and its capacity to transform plastics disclosed by genome-resolved metagenomics.</title>
        <authorList>
            <person name="Rodriguez C.A.D."/>
            <person name="Diaz-Garcia L."/>
            <person name="Herrera K."/>
            <person name="Tarazona N.A."/>
            <person name="Sproer C."/>
            <person name="Overmann J."/>
            <person name="Jimenez D.J."/>
        </authorList>
    </citation>
    <scope>NUCLEOTIDE SEQUENCE</scope>
    <source>
        <strain evidence="3">MAG5</strain>
    </source>
</reference>
<keyword evidence="2" id="KW-1133">Transmembrane helix</keyword>